<organism evidence="3 4">
    <name type="scientific">Demequina litorisediminis</name>
    <dbReference type="NCBI Taxonomy" id="1849022"/>
    <lineage>
        <taxon>Bacteria</taxon>
        <taxon>Bacillati</taxon>
        <taxon>Actinomycetota</taxon>
        <taxon>Actinomycetes</taxon>
        <taxon>Micrococcales</taxon>
        <taxon>Demequinaceae</taxon>
        <taxon>Demequina</taxon>
    </lineage>
</organism>
<sequence>MHRSSLTLKSSLQQVAAEELGDEVGAVVALDPQTGAILAMVTSPTYDPADLAGHDSSVVNQNYQSLLAQENGPLINRAIAGDTYPPGSTFKAHRRCGSPGGRIHAGDGACTRPTSSRCRTRPRPSATMAANRAATASPPRWPMRCAPACNTAFADLGMGLGWSVIERKAEEFGFTDKIDIPLSVTASRLPSDPDDAQTAMSAIGQYDVRSTPLQMAMVAAAIANDGTLMTPYLVDTVRAPDLKVIDVTEPEVYKEPMTTEDANTLTDMMVDVVDSGTGTAARISGVEVAGKTGTAETGVEGAAPHAWFVSFAPANDPVIAVAVVVENGGSLGSEATGGKVAAPIAKAVMEEAIRLDEEGDL</sequence>
<dbReference type="SUPFAM" id="SSF56601">
    <property type="entry name" value="beta-lactamase/transpeptidase-like"/>
    <property type="match status" value="1"/>
</dbReference>
<evidence type="ECO:0000256" key="1">
    <source>
        <dbReference type="SAM" id="MobiDB-lite"/>
    </source>
</evidence>
<dbReference type="Pfam" id="PF00905">
    <property type="entry name" value="Transpeptidase"/>
    <property type="match status" value="2"/>
</dbReference>
<dbReference type="InterPro" id="IPR050515">
    <property type="entry name" value="Beta-lactam/transpept"/>
</dbReference>
<dbReference type="PANTHER" id="PTHR30627:SF24">
    <property type="entry name" value="PENICILLIN-BINDING PROTEIN 4B"/>
    <property type="match status" value="1"/>
</dbReference>
<dbReference type="Gene3D" id="3.90.1310.10">
    <property type="entry name" value="Penicillin-binding protein 2a (Domain 2)"/>
    <property type="match status" value="1"/>
</dbReference>
<accession>A0ABQ6IG35</accession>
<feature type="region of interest" description="Disordered" evidence="1">
    <location>
        <begin position="104"/>
        <end position="137"/>
    </location>
</feature>
<dbReference type="Proteomes" id="UP001157125">
    <property type="component" value="Unassembled WGS sequence"/>
</dbReference>
<dbReference type="Gene3D" id="3.40.710.10">
    <property type="entry name" value="DD-peptidase/beta-lactamase superfamily"/>
    <property type="match status" value="1"/>
</dbReference>
<evidence type="ECO:0000259" key="2">
    <source>
        <dbReference type="Pfam" id="PF00905"/>
    </source>
</evidence>
<dbReference type="InterPro" id="IPR012338">
    <property type="entry name" value="Beta-lactam/transpept-like"/>
</dbReference>
<feature type="compositionally biased region" description="Low complexity" evidence="1">
    <location>
        <begin position="110"/>
        <end position="137"/>
    </location>
</feature>
<gene>
    <name evidence="3" type="ORF">GCM10025876_18920</name>
</gene>
<reference evidence="4" key="1">
    <citation type="journal article" date="2019" name="Int. J. Syst. Evol. Microbiol.">
        <title>The Global Catalogue of Microorganisms (GCM) 10K type strain sequencing project: providing services to taxonomists for standard genome sequencing and annotation.</title>
        <authorList>
            <consortium name="The Broad Institute Genomics Platform"/>
            <consortium name="The Broad Institute Genome Sequencing Center for Infectious Disease"/>
            <person name="Wu L."/>
            <person name="Ma J."/>
        </authorList>
    </citation>
    <scope>NUCLEOTIDE SEQUENCE [LARGE SCALE GENOMIC DNA]</scope>
    <source>
        <strain evidence="4">NBRC 112299</strain>
    </source>
</reference>
<protein>
    <recommendedName>
        <fullName evidence="2">Penicillin-binding protein transpeptidase domain-containing protein</fullName>
    </recommendedName>
</protein>
<dbReference type="InterPro" id="IPR001460">
    <property type="entry name" value="PCN-bd_Tpept"/>
</dbReference>
<evidence type="ECO:0000313" key="3">
    <source>
        <dbReference type="EMBL" id="GMA35688.1"/>
    </source>
</evidence>
<keyword evidence="4" id="KW-1185">Reference proteome</keyword>
<name>A0ABQ6IG35_9MICO</name>
<dbReference type="EMBL" id="BSUN01000001">
    <property type="protein sequence ID" value="GMA35688.1"/>
    <property type="molecule type" value="Genomic_DNA"/>
</dbReference>
<feature type="domain" description="Penicillin-binding protein transpeptidase" evidence="2">
    <location>
        <begin position="149"/>
        <end position="350"/>
    </location>
</feature>
<dbReference type="RefSeq" id="WP_348523538.1">
    <property type="nucleotide sequence ID" value="NZ_BSUN01000001.1"/>
</dbReference>
<proteinExistence type="predicted"/>
<dbReference type="PANTHER" id="PTHR30627">
    <property type="entry name" value="PEPTIDOGLYCAN D,D-TRANSPEPTIDASE"/>
    <property type="match status" value="1"/>
</dbReference>
<comment type="caution">
    <text evidence="3">The sequence shown here is derived from an EMBL/GenBank/DDBJ whole genome shotgun (WGS) entry which is preliminary data.</text>
</comment>
<feature type="domain" description="Penicillin-binding protein transpeptidase" evidence="2">
    <location>
        <begin position="25"/>
        <end position="91"/>
    </location>
</feature>
<evidence type="ECO:0000313" key="4">
    <source>
        <dbReference type="Proteomes" id="UP001157125"/>
    </source>
</evidence>